<dbReference type="PROSITE" id="PS00061">
    <property type="entry name" value="ADH_SHORT"/>
    <property type="match status" value="1"/>
</dbReference>
<evidence type="ECO:0000256" key="2">
    <source>
        <dbReference type="ARBA" id="ARBA00023002"/>
    </source>
</evidence>
<dbReference type="SUPFAM" id="SSF51735">
    <property type="entry name" value="NAD(P)-binding Rossmann-fold domains"/>
    <property type="match status" value="1"/>
</dbReference>
<dbReference type="PANTHER" id="PTHR44196">
    <property type="entry name" value="DEHYDROGENASE/REDUCTASE SDR FAMILY MEMBER 7B"/>
    <property type="match status" value="1"/>
</dbReference>
<sequence>MQKRVLVTGAASGLGRAIALRWANAGADICVADIHQERGESVVTELQAIGVKAFYQHCDITLEADIDSAKQAIVAQFGGLDLVVNNAGVATAGALHEESIEQWQWVMDINVFGAVRMLQSFVPLLQESQGYILNVASQAGITTVPLLGSYAASKAAMVSFSETMRLELADDNIGVSVLCPGFFKTNLDESVRSGNPAMKAVVTKLLDRSNISADDVADAAFKAVQKQQFMILTHPDGRKANLLKRLLPGYYLKMMTKGTQKFRRTAGQKK</sequence>
<keyword evidence="2" id="KW-0560">Oxidoreductase</keyword>
<dbReference type="Gene3D" id="3.40.50.720">
    <property type="entry name" value="NAD(P)-binding Rossmann-like Domain"/>
    <property type="match status" value="1"/>
</dbReference>
<evidence type="ECO:0000256" key="1">
    <source>
        <dbReference type="ARBA" id="ARBA00006484"/>
    </source>
</evidence>
<dbReference type="KEGG" id="pmaw:MACH26_28920"/>
<dbReference type="NCBIfam" id="NF004196">
    <property type="entry name" value="PRK05650.1"/>
    <property type="match status" value="1"/>
</dbReference>
<evidence type="ECO:0000256" key="3">
    <source>
        <dbReference type="RuleBase" id="RU000363"/>
    </source>
</evidence>
<comment type="similarity">
    <text evidence="1 3">Belongs to the short-chain dehydrogenases/reductases (SDR) family.</text>
</comment>
<dbReference type="FunFam" id="3.40.50.720:FF:000084">
    <property type="entry name" value="Short-chain dehydrogenase reductase"/>
    <property type="match status" value="1"/>
</dbReference>
<accession>A0AA48HJ41</accession>
<dbReference type="PANTHER" id="PTHR44196:SF1">
    <property type="entry name" value="DEHYDROGENASE_REDUCTASE SDR FAMILY MEMBER 7B"/>
    <property type="match status" value="1"/>
</dbReference>
<dbReference type="PRINTS" id="PR00080">
    <property type="entry name" value="SDRFAMILY"/>
</dbReference>
<proteinExistence type="inferred from homology"/>
<protein>
    <submittedName>
        <fullName evidence="4">Short chain dehydrogenase</fullName>
    </submittedName>
</protein>
<dbReference type="GO" id="GO:0016020">
    <property type="term" value="C:membrane"/>
    <property type="evidence" value="ECO:0007669"/>
    <property type="project" value="TreeGrafter"/>
</dbReference>
<dbReference type="PRINTS" id="PR00081">
    <property type="entry name" value="GDHRDH"/>
</dbReference>
<dbReference type="Proteomes" id="UP001333710">
    <property type="component" value="Chromosome"/>
</dbReference>
<dbReference type="EMBL" id="AP027272">
    <property type="protein sequence ID" value="BDX07371.1"/>
    <property type="molecule type" value="Genomic_DNA"/>
</dbReference>
<dbReference type="GO" id="GO:0016491">
    <property type="term" value="F:oxidoreductase activity"/>
    <property type="evidence" value="ECO:0007669"/>
    <property type="project" value="UniProtKB-KW"/>
</dbReference>
<dbReference type="InterPro" id="IPR020904">
    <property type="entry name" value="Sc_DH/Rdtase_CS"/>
</dbReference>
<gene>
    <name evidence="4" type="ORF">MACH26_28920</name>
</gene>
<evidence type="ECO:0000313" key="5">
    <source>
        <dbReference type="Proteomes" id="UP001333710"/>
    </source>
</evidence>
<dbReference type="CDD" id="cd05233">
    <property type="entry name" value="SDR_c"/>
    <property type="match status" value="1"/>
</dbReference>
<organism evidence="4 5">
    <name type="scientific">Planctobacterium marinum</name>
    <dbReference type="NCBI Taxonomy" id="1631968"/>
    <lineage>
        <taxon>Bacteria</taxon>
        <taxon>Pseudomonadati</taxon>
        <taxon>Pseudomonadota</taxon>
        <taxon>Gammaproteobacteria</taxon>
        <taxon>Alteromonadales</taxon>
        <taxon>Alteromonadaceae</taxon>
        <taxon>Planctobacterium</taxon>
    </lineage>
</organism>
<dbReference type="RefSeq" id="WP_338293361.1">
    <property type="nucleotide sequence ID" value="NZ_AP027272.1"/>
</dbReference>
<dbReference type="AlphaFoldDB" id="A0AA48HJ41"/>
<dbReference type="InterPro" id="IPR036291">
    <property type="entry name" value="NAD(P)-bd_dom_sf"/>
</dbReference>
<dbReference type="Pfam" id="PF00106">
    <property type="entry name" value="adh_short"/>
    <property type="match status" value="1"/>
</dbReference>
<dbReference type="InterPro" id="IPR002347">
    <property type="entry name" value="SDR_fam"/>
</dbReference>
<name>A0AA48HJ41_9ALTE</name>
<reference evidence="4" key="1">
    <citation type="submission" date="2023-01" db="EMBL/GenBank/DDBJ databases">
        <title>Complete genome sequence of Planctobacterium marinum strain Dej080120_11.</title>
        <authorList>
            <person name="Ueki S."/>
            <person name="Maruyama F."/>
        </authorList>
    </citation>
    <scope>NUCLEOTIDE SEQUENCE</scope>
    <source>
        <strain evidence="4">Dej080120_11</strain>
    </source>
</reference>
<evidence type="ECO:0000313" key="4">
    <source>
        <dbReference type="EMBL" id="BDX07371.1"/>
    </source>
</evidence>
<keyword evidence="5" id="KW-1185">Reference proteome</keyword>